<evidence type="ECO:0000313" key="2">
    <source>
        <dbReference type="EMBL" id="GIU52741.1"/>
    </source>
</evidence>
<reference evidence="2" key="1">
    <citation type="submission" date="2021-05" db="EMBL/GenBank/DDBJ databases">
        <title>Molecular characterization for Shewanella algae harboring chromosomal blaOXA-55-like strains isolated from clinical and environment sample.</title>
        <authorList>
            <person name="Ohama Y."/>
            <person name="Aoki K."/>
            <person name="Harada S."/>
            <person name="Moriya K."/>
            <person name="Ishii Y."/>
            <person name="Tateda K."/>
        </authorList>
    </citation>
    <scope>NUCLEOTIDE SEQUENCE</scope>
    <source>
        <strain evidence="2">JCM 11563</strain>
    </source>
</reference>
<comment type="caution">
    <text evidence="2">The sequence shown here is derived from an EMBL/GenBank/DDBJ whole genome shotgun (WGS) entry which is preliminary data.</text>
</comment>
<sequence length="217" mass="24294">MNTSMSLTSKIDLLRSKGLSDQEIDQLLSIAPSAAPVVAPQSQSESLPESLKTFAPLFADKPAEQWNEQVEDVLSKDKKSSIAFLAYALLFFVTVASSFFFDVVKEYGKPVLFCSFITLFVYLFIEYVGNGWYYNKLRFFFKKTDLNAPQQCYKAAPTSRLTPWIIGLAGLFCLLFMIAGINDNQGLKDPSWLPTLLGILFIISAASGFLYYVNKPE</sequence>
<accession>A0ABQ4PSC6</accession>
<evidence type="ECO:0000313" key="3">
    <source>
        <dbReference type="Proteomes" id="UP000887104"/>
    </source>
</evidence>
<feature type="transmembrane region" description="Helical" evidence="1">
    <location>
        <begin position="193"/>
        <end position="213"/>
    </location>
</feature>
<keyword evidence="1" id="KW-0472">Membrane</keyword>
<feature type="transmembrane region" description="Helical" evidence="1">
    <location>
        <begin position="84"/>
        <end position="104"/>
    </location>
</feature>
<name>A0ABQ4PSC6_9GAMM</name>
<dbReference type="EMBL" id="BPEY01000225">
    <property type="protein sequence ID" value="GIU52741.1"/>
    <property type="molecule type" value="Genomic_DNA"/>
</dbReference>
<dbReference type="RefSeq" id="WP_220783592.1">
    <property type="nucleotide sequence ID" value="NZ_BPEY01000225.1"/>
</dbReference>
<protein>
    <recommendedName>
        <fullName evidence="4">DUF2157 domain-containing protein</fullName>
    </recommendedName>
</protein>
<organism evidence="2 3">
    <name type="scientific">Shewanella sairae</name>
    <dbReference type="NCBI Taxonomy" id="190310"/>
    <lineage>
        <taxon>Bacteria</taxon>
        <taxon>Pseudomonadati</taxon>
        <taxon>Pseudomonadota</taxon>
        <taxon>Gammaproteobacteria</taxon>
        <taxon>Alteromonadales</taxon>
        <taxon>Shewanellaceae</taxon>
        <taxon>Shewanella</taxon>
    </lineage>
</organism>
<proteinExistence type="predicted"/>
<evidence type="ECO:0000256" key="1">
    <source>
        <dbReference type="SAM" id="Phobius"/>
    </source>
</evidence>
<keyword evidence="1" id="KW-0812">Transmembrane</keyword>
<feature type="transmembrane region" description="Helical" evidence="1">
    <location>
        <begin position="161"/>
        <end position="181"/>
    </location>
</feature>
<feature type="transmembrane region" description="Helical" evidence="1">
    <location>
        <begin position="110"/>
        <end position="133"/>
    </location>
</feature>
<gene>
    <name evidence="2" type="ORF">TUM4438_46130</name>
</gene>
<evidence type="ECO:0008006" key="4">
    <source>
        <dbReference type="Google" id="ProtNLM"/>
    </source>
</evidence>
<keyword evidence="1" id="KW-1133">Transmembrane helix</keyword>
<keyword evidence="3" id="KW-1185">Reference proteome</keyword>
<dbReference type="Proteomes" id="UP000887104">
    <property type="component" value="Unassembled WGS sequence"/>
</dbReference>